<dbReference type="EMBL" id="BPQQ01000047">
    <property type="protein sequence ID" value="GJE02071.1"/>
    <property type="molecule type" value="Genomic_DNA"/>
</dbReference>
<dbReference type="Pfam" id="PF25967">
    <property type="entry name" value="RND-MFP_C"/>
    <property type="match status" value="1"/>
</dbReference>
<gene>
    <name evidence="3" type="ORF">GMJLKIPL_4015</name>
</gene>
<feature type="chain" id="PRO_5047518911" description="Multidrug resistance protein MdtA-like C-terminal permuted SH3 domain-containing protein" evidence="1">
    <location>
        <begin position="39"/>
        <end position="311"/>
    </location>
</feature>
<proteinExistence type="predicted"/>
<keyword evidence="1" id="KW-0732">Signal</keyword>
<accession>A0ABQ4SIA3</accession>
<dbReference type="PANTHER" id="PTHR30469">
    <property type="entry name" value="MULTIDRUG RESISTANCE PROTEIN MDTA"/>
    <property type="match status" value="1"/>
</dbReference>
<protein>
    <recommendedName>
        <fullName evidence="2">Multidrug resistance protein MdtA-like C-terminal permuted SH3 domain-containing protein</fullName>
    </recommendedName>
</protein>
<dbReference type="Gene3D" id="2.40.30.170">
    <property type="match status" value="1"/>
</dbReference>
<evidence type="ECO:0000259" key="2">
    <source>
        <dbReference type="Pfam" id="PF25967"/>
    </source>
</evidence>
<dbReference type="InterPro" id="IPR058627">
    <property type="entry name" value="MdtA-like_C"/>
</dbReference>
<keyword evidence="4" id="KW-1185">Reference proteome</keyword>
<dbReference type="Proteomes" id="UP001055153">
    <property type="component" value="Unassembled WGS sequence"/>
</dbReference>
<organism evidence="3 4">
    <name type="scientific">Methylobacterium isbiliense</name>
    <dbReference type="NCBI Taxonomy" id="315478"/>
    <lineage>
        <taxon>Bacteria</taxon>
        <taxon>Pseudomonadati</taxon>
        <taxon>Pseudomonadota</taxon>
        <taxon>Alphaproteobacteria</taxon>
        <taxon>Hyphomicrobiales</taxon>
        <taxon>Methylobacteriaceae</taxon>
        <taxon>Methylobacterium</taxon>
    </lineage>
</organism>
<evidence type="ECO:0000313" key="3">
    <source>
        <dbReference type="EMBL" id="GJE02071.1"/>
    </source>
</evidence>
<dbReference type="RefSeq" id="WP_238237421.1">
    <property type="nucleotide sequence ID" value="NZ_BPQQ01000047.1"/>
</dbReference>
<sequence>MPRPPRPAPARPALLRRLACAAGASLGVSLLAPGPAGAETAGGQSAGLAVSVAASKRRCFDDRIDVTGVLTARQEVQLRPDRDGLRVAQVLAKPLDEVRANQVLAQLVPDDAQAGTTQVAIRAPVAGVIGRSTAAAGSPAPTRADPLFTIIAQGELELAADAPIASLGKIAPGQSVTVKPIGLGSLPARVRLVAPAADAASQLGHVRILLSQVGEARLGTFARGTISVGESCGIAVPFSSLVSGPDGTTVYVATNNHIEARPVTIGLFSENEVEIRTGLSESDLVVVRAAPFLREGDLVRPIPVADTRSTE</sequence>
<name>A0ABQ4SIA3_9HYPH</name>
<evidence type="ECO:0000256" key="1">
    <source>
        <dbReference type="SAM" id="SignalP"/>
    </source>
</evidence>
<reference evidence="3" key="2">
    <citation type="submission" date="2021-08" db="EMBL/GenBank/DDBJ databases">
        <authorList>
            <person name="Tani A."/>
            <person name="Ola A."/>
            <person name="Ogura Y."/>
            <person name="Katsura K."/>
            <person name="Hayashi T."/>
        </authorList>
    </citation>
    <scope>NUCLEOTIDE SEQUENCE</scope>
    <source>
        <strain evidence="3">DSM 17168</strain>
    </source>
</reference>
<evidence type="ECO:0000313" key="4">
    <source>
        <dbReference type="Proteomes" id="UP001055153"/>
    </source>
</evidence>
<feature type="domain" description="Multidrug resistance protein MdtA-like C-terminal permuted SH3" evidence="2">
    <location>
        <begin position="234"/>
        <end position="287"/>
    </location>
</feature>
<feature type="signal peptide" evidence="1">
    <location>
        <begin position="1"/>
        <end position="38"/>
    </location>
</feature>
<dbReference type="Gene3D" id="2.40.420.20">
    <property type="match status" value="1"/>
</dbReference>
<dbReference type="PANTHER" id="PTHR30469:SF15">
    <property type="entry name" value="HLYD FAMILY OF SECRETION PROTEINS"/>
    <property type="match status" value="1"/>
</dbReference>
<reference evidence="3" key="1">
    <citation type="journal article" date="2021" name="Front. Microbiol.">
        <title>Comprehensive Comparative Genomics and Phenotyping of Methylobacterium Species.</title>
        <authorList>
            <person name="Alessa O."/>
            <person name="Ogura Y."/>
            <person name="Fujitani Y."/>
            <person name="Takami H."/>
            <person name="Hayashi T."/>
            <person name="Sahin N."/>
            <person name="Tani A."/>
        </authorList>
    </citation>
    <scope>NUCLEOTIDE SEQUENCE</scope>
    <source>
        <strain evidence="3">DSM 17168</strain>
    </source>
</reference>
<comment type="caution">
    <text evidence="3">The sequence shown here is derived from an EMBL/GenBank/DDBJ whole genome shotgun (WGS) entry which is preliminary data.</text>
</comment>
<dbReference type="Gene3D" id="2.40.50.100">
    <property type="match status" value="1"/>
</dbReference>